<evidence type="ECO:0000313" key="7">
    <source>
        <dbReference type="EMBL" id="NUZ05281.1"/>
    </source>
</evidence>
<feature type="chain" id="PRO_5031324074" evidence="5">
    <location>
        <begin position="31"/>
        <end position="211"/>
    </location>
</feature>
<dbReference type="InterPro" id="IPR006665">
    <property type="entry name" value="OmpA-like"/>
</dbReference>
<keyword evidence="8" id="KW-1185">Reference proteome</keyword>
<dbReference type="PANTHER" id="PTHR30329:SF21">
    <property type="entry name" value="LIPOPROTEIN YIAD-RELATED"/>
    <property type="match status" value="1"/>
</dbReference>
<evidence type="ECO:0000256" key="5">
    <source>
        <dbReference type="SAM" id="SignalP"/>
    </source>
</evidence>
<dbReference type="PRINTS" id="PR01021">
    <property type="entry name" value="OMPADOMAIN"/>
</dbReference>
<sequence length="211" mass="22347">MTHLRLLRAARLFGTLLGAACIALAGCASAPVTTGRTTVILLPDEDGKVGAVTVSGDGGAQQLDSAFSSTSVGGAAPRSAPAATEAAVDAAYADLLKAQPPRPRTFVLNFLLDRAVLTEASKALLPEVLDAARRRKPTEITIFGHADSSGTREGNLRLSAERAQVVADWLRRSDPALDRIDVQYFGDQEPLVPTRPGVPEPRNRRAEIMIL</sequence>
<dbReference type="PANTHER" id="PTHR30329">
    <property type="entry name" value="STATOR ELEMENT OF FLAGELLAR MOTOR COMPLEX"/>
    <property type="match status" value="1"/>
</dbReference>
<keyword evidence="2 4" id="KW-0472">Membrane</keyword>
<evidence type="ECO:0000256" key="2">
    <source>
        <dbReference type="ARBA" id="ARBA00023136"/>
    </source>
</evidence>
<dbReference type="Proteomes" id="UP000529637">
    <property type="component" value="Unassembled WGS sequence"/>
</dbReference>
<evidence type="ECO:0000313" key="8">
    <source>
        <dbReference type="Proteomes" id="UP000529637"/>
    </source>
</evidence>
<keyword evidence="3" id="KW-0998">Cell outer membrane</keyword>
<protein>
    <submittedName>
        <fullName evidence="7">OmpA family protein</fullName>
    </submittedName>
</protein>
<dbReference type="Pfam" id="PF00691">
    <property type="entry name" value="OmpA"/>
    <property type="match status" value="1"/>
</dbReference>
<feature type="domain" description="OmpA-like" evidence="6">
    <location>
        <begin position="97"/>
        <end position="211"/>
    </location>
</feature>
<dbReference type="EMBL" id="JABWMJ010000002">
    <property type="protein sequence ID" value="NUZ05281.1"/>
    <property type="molecule type" value="Genomic_DNA"/>
</dbReference>
<gene>
    <name evidence="7" type="ORF">HQN59_05845</name>
</gene>
<comment type="caution">
    <text evidence="7">The sequence shown here is derived from an EMBL/GenBank/DDBJ whole genome shotgun (WGS) entry which is preliminary data.</text>
</comment>
<evidence type="ECO:0000256" key="4">
    <source>
        <dbReference type="PROSITE-ProRule" id="PRU00473"/>
    </source>
</evidence>
<dbReference type="GO" id="GO:0009279">
    <property type="term" value="C:cell outer membrane"/>
    <property type="evidence" value="ECO:0007669"/>
    <property type="project" value="UniProtKB-SubCell"/>
</dbReference>
<proteinExistence type="predicted"/>
<reference evidence="7 8" key="1">
    <citation type="submission" date="2020-06" db="EMBL/GenBank/DDBJ databases">
        <title>Schlegella sp. ID0723 isolated from air conditioner.</title>
        <authorList>
            <person name="Kim D.Y."/>
            <person name="Kim D.-U."/>
        </authorList>
    </citation>
    <scope>NUCLEOTIDE SEQUENCE [LARGE SCALE GENOMIC DNA]</scope>
    <source>
        <strain evidence="7 8">ID0723</strain>
    </source>
</reference>
<dbReference type="Gene3D" id="3.30.1330.60">
    <property type="entry name" value="OmpA-like domain"/>
    <property type="match status" value="1"/>
</dbReference>
<dbReference type="PROSITE" id="PS51257">
    <property type="entry name" value="PROKAR_LIPOPROTEIN"/>
    <property type="match status" value="1"/>
</dbReference>
<dbReference type="SUPFAM" id="SSF103088">
    <property type="entry name" value="OmpA-like"/>
    <property type="match status" value="1"/>
</dbReference>
<evidence type="ECO:0000256" key="3">
    <source>
        <dbReference type="ARBA" id="ARBA00023237"/>
    </source>
</evidence>
<dbReference type="CDD" id="cd07185">
    <property type="entry name" value="OmpA_C-like"/>
    <property type="match status" value="1"/>
</dbReference>
<keyword evidence="5" id="KW-0732">Signal</keyword>
<dbReference type="PROSITE" id="PS51123">
    <property type="entry name" value="OMPA_2"/>
    <property type="match status" value="1"/>
</dbReference>
<evidence type="ECO:0000259" key="6">
    <source>
        <dbReference type="PROSITE" id="PS51123"/>
    </source>
</evidence>
<feature type="signal peptide" evidence="5">
    <location>
        <begin position="1"/>
        <end position="30"/>
    </location>
</feature>
<dbReference type="InterPro" id="IPR006664">
    <property type="entry name" value="OMP_bac"/>
</dbReference>
<organism evidence="7 8">
    <name type="scientific">Piscinibacter koreensis</name>
    <dbReference type="NCBI Taxonomy" id="2742824"/>
    <lineage>
        <taxon>Bacteria</taxon>
        <taxon>Pseudomonadati</taxon>
        <taxon>Pseudomonadota</taxon>
        <taxon>Betaproteobacteria</taxon>
        <taxon>Burkholderiales</taxon>
        <taxon>Sphaerotilaceae</taxon>
        <taxon>Piscinibacter</taxon>
    </lineage>
</organism>
<accession>A0A7Y6NL99</accession>
<dbReference type="InterPro" id="IPR036737">
    <property type="entry name" value="OmpA-like_sf"/>
</dbReference>
<evidence type="ECO:0000256" key="1">
    <source>
        <dbReference type="ARBA" id="ARBA00004442"/>
    </source>
</evidence>
<name>A0A7Y6NL99_9BURK</name>
<dbReference type="AlphaFoldDB" id="A0A7Y6NL99"/>
<dbReference type="InterPro" id="IPR050330">
    <property type="entry name" value="Bact_OuterMem_StrucFunc"/>
</dbReference>
<dbReference type="RefSeq" id="WP_176067012.1">
    <property type="nucleotide sequence ID" value="NZ_JABWMJ010000002.1"/>
</dbReference>
<comment type="subcellular location">
    <subcellularLocation>
        <location evidence="1">Cell outer membrane</location>
    </subcellularLocation>
</comment>